<dbReference type="PaxDb" id="67767-A0A0J7K5I5"/>
<keyword evidence="24" id="KW-1185">Reference proteome</keyword>
<evidence type="ECO:0000256" key="15">
    <source>
        <dbReference type="PIRSR" id="PIRSR000615-1"/>
    </source>
</evidence>
<dbReference type="Pfam" id="PF07714">
    <property type="entry name" value="PK_Tyr_Ser-Thr"/>
    <property type="match status" value="1"/>
</dbReference>
<dbReference type="Proteomes" id="UP000036403">
    <property type="component" value="Unassembled WGS sequence"/>
</dbReference>
<dbReference type="GO" id="GO:0043235">
    <property type="term" value="C:receptor complex"/>
    <property type="evidence" value="ECO:0007669"/>
    <property type="project" value="TreeGrafter"/>
</dbReference>
<evidence type="ECO:0000256" key="10">
    <source>
        <dbReference type="ARBA" id="ARBA00023136"/>
    </source>
</evidence>
<evidence type="ECO:0000256" key="3">
    <source>
        <dbReference type="ARBA" id="ARBA00022679"/>
    </source>
</evidence>
<keyword evidence="9 20" id="KW-1133">Transmembrane helix</keyword>
<dbReference type="FunFam" id="1.10.510.10:FF:000554">
    <property type="entry name" value="Predicted protein"/>
    <property type="match status" value="1"/>
</dbReference>
<dbReference type="InterPro" id="IPR003961">
    <property type="entry name" value="FN3_dom"/>
</dbReference>
<dbReference type="Pfam" id="PF00041">
    <property type="entry name" value="fn3"/>
    <property type="match status" value="1"/>
</dbReference>
<dbReference type="InterPro" id="IPR002011">
    <property type="entry name" value="Tyr_kinase_rcpt_2_CS"/>
</dbReference>
<evidence type="ECO:0000256" key="8">
    <source>
        <dbReference type="ARBA" id="ARBA00022840"/>
    </source>
</evidence>
<dbReference type="SMART" id="SM00219">
    <property type="entry name" value="TyrKc"/>
    <property type="match status" value="1"/>
</dbReference>
<keyword evidence="4 19" id="KW-0812">Transmembrane</keyword>
<dbReference type="Gene3D" id="2.60.40.10">
    <property type="entry name" value="Immunoglobulins"/>
    <property type="match status" value="2"/>
</dbReference>
<evidence type="ECO:0000256" key="18">
    <source>
        <dbReference type="PROSITE-ProRule" id="PRU10141"/>
    </source>
</evidence>
<keyword evidence="3" id="KW-0808">Transferase</keyword>
<evidence type="ECO:0000313" key="24">
    <source>
        <dbReference type="Proteomes" id="UP000036403"/>
    </source>
</evidence>
<keyword evidence="12 19" id="KW-0675">Receptor</keyword>
<feature type="binding site" evidence="18">
    <location>
        <position position="365"/>
    </location>
    <ligand>
        <name>ATP</name>
        <dbReference type="ChEBI" id="CHEBI:30616"/>
    </ligand>
</feature>
<dbReference type="EC" id="2.7.10.1" evidence="19"/>
<reference evidence="23 24" key="1">
    <citation type="submission" date="2015-04" db="EMBL/GenBank/DDBJ databases">
        <title>Lasius niger genome sequencing.</title>
        <authorList>
            <person name="Konorov E.A."/>
            <person name="Nikitin M.A."/>
            <person name="Kirill M.V."/>
            <person name="Chang P."/>
        </authorList>
    </citation>
    <scope>NUCLEOTIDE SEQUENCE [LARGE SCALE GENOMIC DNA]</scope>
    <source>
        <tissue evidence="23">Whole</tissue>
    </source>
</reference>
<evidence type="ECO:0000256" key="17">
    <source>
        <dbReference type="PIRSR" id="PIRSR000615-3"/>
    </source>
</evidence>
<dbReference type="InterPro" id="IPR000719">
    <property type="entry name" value="Prot_kinase_dom"/>
</dbReference>
<dbReference type="SMART" id="SM00060">
    <property type="entry name" value="FN3"/>
    <property type="match status" value="2"/>
</dbReference>
<dbReference type="PRINTS" id="PR00109">
    <property type="entry name" value="TYRKINASE"/>
</dbReference>
<dbReference type="PROSITE" id="PS00107">
    <property type="entry name" value="PROTEIN_KINASE_ATP"/>
    <property type="match status" value="1"/>
</dbReference>
<dbReference type="GO" id="GO:0007169">
    <property type="term" value="P:cell surface receptor protein tyrosine kinase signaling pathway"/>
    <property type="evidence" value="ECO:0007669"/>
    <property type="project" value="InterPro"/>
</dbReference>
<feature type="active site" description="Proton acceptor" evidence="15">
    <location>
        <position position="464"/>
    </location>
</feature>
<keyword evidence="6 16" id="KW-0547">Nucleotide-binding</keyword>
<keyword evidence="8 16" id="KW-0067">ATP-binding</keyword>
<name>A0A0J7K5I5_LASNI</name>
<feature type="binding site" evidence="17">
    <location>
        <position position="469"/>
    </location>
    <ligand>
        <name>Mg(2+)</name>
        <dbReference type="ChEBI" id="CHEBI:18420"/>
    </ligand>
</feature>
<evidence type="ECO:0000256" key="4">
    <source>
        <dbReference type="ARBA" id="ARBA00022692"/>
    </source>
</evidence>
<feature type="domain" description="Fibronectin type-III" evidence="22">
    <location>
        <begin position="152"/>
        <end position="247"/>
    </location>
</feature>
<evidence type="ECO:0000259" key="21">
    <source>
        <dbReference type="PROSITE" id="PS50011"/>
    </source>
</evidence>
<dbReference type="InterPro" id="IPR001245">
    <property type="entry name" value="Ser-Thr/Tyr_kinase_cat_dom"/>
</dbReference>
<dbReference type="PROSITE" id="PS50011">
    <property type="entry name" value="PROTEIN_KINASE_DOM"/>
    <property type="match status" value="1"/>
</dbReference>
<dbReference type="GO" id="GO:0004714">
    <property type="term" value="F:transmembrane receptor protein tyrosine kinase activity"/>
    <property type="evidence" value="ECO:0007669"/>
    <property type="project" value="UniProtKB-EC"/>
</dbReference>
<sequence>MPLTEYTIKLALSNFYTDKLSMGLQYDAGVKLTTTSGKLNAPKNVTVRVLTPTLAKVYWMPPNNLNCVAVNYEVHWLLEETVIFPNSTRKITYYRNVEHIEQLKRTADGKFFTTTQSLQSGQKYLIYVRVYPTNYSNLFTDSTNESIYMYSKPNNLTLSEASINGINISWIPSVNLENYTLEYKNDAMSEWQEATNISMISNKVTYCIENLLPRTLYNFRLILRYPEHMEDFIWPPDGGFTFNTKESIEITAMQYYQPLIVSIVVNFVIYACYFYYSYRRRKESNKQVLSSINELATSNEMPENVQLNELYAPRLEHDLDEFALTIIEKKQIIEMKFLGSGQFGKVFQGILKDFEGSDTTHVAIKMLPEITSSQEKKNFLEEAKLMSDFRHEHVLRLLGICVDKDSPWLILELMEVDLLKYLRESRTLQPSDSHALRLQDLLAMCEDVARGCCYLEEQHFVHRDLACRNCLISVKNRENPIVKISDFGLARDIYESDYYRMEGGTPLPIRWMAPESLMEGIFTSQSDVWAFGVVMWEITSLGQKPYAHIQNCHIRNHVCAGNKLLKPLNCPQILFELMLSCWNAVKKRPKFKLCLKNIEILKVDIEDAMLISEIPDISEHVQIVI</sequence>
<evidence type="ECO:0000256" key="12">
    <source>
        <dbReference type="ARBA" id="ARBA00023170"/>
    </source>
</evidence>
<keyword evidence="11" id="KW-0829">Tyrosine-protein kinase</keyword>
<comment type="caution">
    <text evidence="23">The sequence shown here is derived from an EMBL/GenBank/DDBJ whole genome shotgun (WGS) entry which is preliminary data.</text>
</comment>
<evidence type="ECO:0000256" key="16">
    <source>
        <dbReference type="PIRSR" id="PIRSR000615-2"/>
    </source>
</evidence>
<dbReference type="PROSITE" id="PS00109">
    <property type="entry name" value="PROTEIN_KINASE_TYR"/>
    <property type="match status" value="1"/>
</dbReference>
<dbReference type="GO" id="GO:0046872">
    <property type="term" value="F:metal ion binding"/>
    <property type="evidence" value="ECO:0007669"/>
    <property type="project" value="UniProtKB-KW"/>
</dbReference>
<dbReference type="GO" id="GO:0005524">
    <property type="term" value="F:ATP binding"/>
    <property type="evidence" value="ECO:0007669"/>
    <property type="project" value="UniProtKB-UniRule"/>
</dbReference>
<keyword evidence="10 20" id="KW-0472">Membrane</keyword>
<dbReference type="OrthoDB" id="65481at2759"/>
<evidence type="ECO:0000313" key="23">
    <source>
        <dbReference type="EMBL" id="KMQ85461.1"/>
    </source>
</evidence>
<dbReference type="Gene3D" id="1.10.510.10">
    <property type="entry name" value="Transferase(Phosphotransferase) domain 1"/>
    <property type="match status" value="1"/>
</dbReference>
<evidence type="ECO:0000256" key="11">
    <source>
        <dbReference type="ARBA" id="ARBA00023137"/>
    </source>
</evidence>
<evidence type="ECO:0000256" key="14">
    <source>
        <dbReference type="ARBA" id="ARBA00051243"/>
    </source>
</evidence>
<evidence type="ECO:0000256" key="9">
    <source>
        <dbReference type="ARBA" id="ARBA00022989"/>
    </source>
</evidence>
<dbReference type="AlphaFoldDB" id="A0A0J7K5I5"/>
<feature type="binding site" evidence="17">
    <location>
        <position position="486"/>
    </location>
    <ligand>
        <name>Mg(2+)</name>
        <dbReference type="ChEBI" id="CHEBI:18420"/>
    </ligand>
</feature>
<dbReference type="GO" id="GO:0005886">
    <property type="term" value="C:plasma membrane"/>
    <property type="evidence" value="ECO:0007669"/>
    <property type="project" value="TreeGrafter"/>
</dbReference>
<keyword evidence="7 23" id="KW-0418">Kinase</keyword>
<dbReference type="PROSITE" id="PS00239">
    <property type="entry name" value="RECEPTOR_TYR_KIN_II"/>
    <property type="match status" value="1"/>
</dbReference>
<comment type="similarity">
    <text evidence="19">Belongs to the protein kinase superfamily. Tyr protein kinase family. Insulin receptor subfamily.</text>
</comment>
<keyword evidence="17" id="KW-0479">Metal-binding</keyword>
<keyword evidence="17" id="KW-0460">Magnesium</keyword>
<feature type="binding site" evidence="16">
    <location>
        <position position="468"/>
    </location>
    <ligand>
        <name>ATP</name>
        <dbReference type="ChEBI" id="CHEBI:30616"/>
    </ligand>
</feature>
<evidence type="ECO:0000259" key="22">
    <source>
        <dbReference type="PROSITE" id="PS50853"/>
    </source>
</evidence>
<evidence type="ECO:0000256" key="6">
    <source>
        <dbReference type="ARBA" id="ARBA00022741"/>
    </source>
</evidence>
<dbReference type="STRING" id="67767.A0A0J7K5I5"/>
<evidence type="ECO:0000256" key="20">
    <source>
        <dbReference type="SAM" id="Phobius"/>
    </source>
</evidence>
<dbReference type="PANTHER" id="PTHR24416">
    <property type="entry name" value="TYROSINE-PROTEIN KINASE RECEPTOR"/>
    <property type="match status" value="1"/>
</dbReference>
<dbReference type="SUPFAM" id="SSF49265">
    <property type="entry name" value="Fibronectin type III"/>
    <property type="match status" value="1"/>
</dbReference>
<evidence type="ECO:0000256" key="7">
    <source>
        <dbReference type="ARBA" id="ARBA00022777"/>
    </source>
</evidence>
<protein>
    <recommendedName>
        <fullName evidence="19">Tyrosine-protein kinase receptor</fullName>
        <ecNumber evidence="19">2.7.10.1</ecNumber>
    </recommendedName>
</protein>
<comment type="catalytic activity">
    <reaction evidence="14 19">
        <text>L-tyrosyl-[protein] + ATP = O-phospho-L-tyrosyl-[protein] + ADP + H(+)</text>
        <dbReference type="Rhea" id="RHEA:10596"/>
        <dbReference type="Rhea" id="RHEA-COMP:10136"/>
        <dbReference type="Rhea" id="RHEA-COMP:20101"/>
        <dbReference type="ChEBI" id="CHEBI:15378"/>
        <dbReference type="ChEBI" id="CHEBI:30616"/>
        <dbReference type="ChEBI" id="CHEBI:46858"/>
        <dbReference type="ChEBI" id="CHEBI:61978"/>
        <dbReference type="ChEBI" id="CHEBI:456216"/>
        <dbReference type="EC" id="2.7.10.1"/>
    </reaction>
</comment>
<gene>
    <name evidence="23" type="ORF">RF55_15983</name>
</gene>
<evidence type="ECO:0000256" key="19">
    <source>
        <dbReference type="RuleBase" id="RU000312"/>
    </source>
</evidence>
<feature type="transmembrane region" description="Helical" evidence="20">
    <location>
        <begin position="255"/>
        <end position="276"/>
    </location>
</feature>
<feature type="domain" description="Protein kinase" evidence="21">
    <location>
        <begin position="332"/>
        <end position="601"/>
    </location>
</feature>
<dbReference type="InterPro" id="IPR017441">
    <property type="entry name" value="Protein_kinase_ATP_BS"/>
</dbReference>
<dbReference type="InterPro" id="IPR013783">
    <property type="entry name" value="Ig-like_fold"/>
</dbReference>
<dbReference type="InterPro" id="IPR011009">
    <property type="entry name" value="Kinase-like_dom_sf"/>
</dbReference>
<dbReference type="GO" id="GO:0032006">
    <property type="term" value="P:regulation of TOR signaling"/>
    <property type="evidence" value="ECO:0007669"/>
    <property type="project" value="TreeGrafter"/>
</dbReference>
<evidence type="ECO:0000256" key="5">
    <source>
        <dbReference type="ARBA" id="ARBA00022737"/>
    </source>
</evidence>
<accession>A0A0J7K5I5</accession>
<dbReference type="Gene3D" id="3.30.200.20">
    <property type="entry name" value="Phosphorylase Kinase, domain 1"/>
    <property type="match status" value="1"/>
</dbReference>
<keyword evidence="5" id="KW-0677">Repeat</keyword>
<organism evidence="23 24">
    <name type="scientific">Lasius niger</name>
    <name type="common">Black garden ant</name>
    <dbReference type="NCBI Taxonomy" id="67767"/>
    <lineage>
        <taxon>Eukaryota</taxon>
        <taxon>Metazoa</taxon>
        <taxon>Ecdysozoa</taxon>
        <taxon>Arthropoda</taxon>
        <taxon>Hexapoda</taxon>
        <taxon>Insecta</taxon>
        <taxon>Pterygota</taxon>
        <taxon>Neoptera</taxon>
        <taxon>Endopterygota</taxon>
        <taxon>Hymenoptera</taxon>
        <taxon>Apocrita</taxon>
        <taxon>Aculeata</taxon>
        <taxon>Formicoidea</taxon>
        <taxon>Formicidae</taxon>
        <taxon>Formicinae</taxon>
        <taxon>Lasius</taxon>
        <taxon>Lasius</taxon>
    </lineage>
</organism>
<keyword evidence="13" id="KW-0325">Glycoprotein</keyword>
<dbReference type="InterPro" id="IPR050122">
    <property type="entry name" value="RTK"/>
</dbReference>
<evidence type="ECO:0000256" key="1">
    <source>
        <dbReference type="ARBA" id="ARBA00004167"/>
    </source>
</evidence>
<dbReference type="SUPFAM" id="SSF56112">
    <property type="entry name" value="Protein kinase-like (PK-like)"/>
    <property type="match status" value="1"/>
</dbReference>
<proteinExistence type="inferred from homology"/>
<dbReference type="EMBL" id="LBMM01013834">
    <property type="protein sequence ID" value="KMQ85461.1"/>
    <property type="molecule type" value="Genomic_DNA"/>
</dbReference>
<keyword evidence="2 19" id="KW-0597">Phosphoprotein</keyword>
<dbReference type="PROSITE" id="PS50853">
    <property type="entry name" value="FN3"/>
    <property type="match status" value="1"/>
</dbReference>
<dbReference type="InterPro" id="IPR020635">
    <property type="entry name" value="Tyr_kinase_cat_dom"/>
</dbReference>
<evidence type="ECO:0000256" key="13">
    <source>
        <dbReference type="ARBA" id="ARBA00023180"/>
    </source>
</evidence>
<comment type="subcellular location">
    <subcellularLocation>
        <location evidence="1">Membrane</location>
        <topology evidence="1">Single-pass membrane protein</topology>
    </subcellularLocation>
</comment>
<dbReference type="PANTHER" id="PTHR24416:SF527">
    <property type="entry name" value="PROTO-ONCOGENE TYROSINE-PROTEIN KINASE ROS"/>
    <property type="match status" value="1"/>
</dbReference>
<dbReference type="CDD" id="cd00063">
    <property type="entry name" value="FN3"/>
    <property type="match status" value="2"/>
</dbReference>
<dbReference type="InterPro" id="IPR008266">
    <property type="entry name" value="Tyr_kinase_AS"/>
</dbReference>
<evidence type="ECO:0000256" key="2">
    <source>
        <dbReference type="ARBA" id="ARBA00022553"/>
    </source>
</evidence>
<dbReference type="InterPro" id="IPR036116">
    <property type="entry name" value="FN3_sf"/>
</dbReference>